<comment type="caution">
    <text evidence="1">The sequence shown here is derived from an EMBL/GenBank/DDBJ whole genome shotgun (WGS) entry which is preliminary data.</text>
</comment>
<proteinExistence type="predicted"/>
<evidence type="ECO:0000313" key="2">
    <source>
        <dbReference type="Proteomes" id="UP000007364"/>
    </source>
</evidence>
<dbReference type="AlphaFoldDB" id="K2Q0B8"/>
<name>K2Q0B8_9FLAO</name>
<organism evidence="1 2">
    <name type="scientific">Galbibacter marinus</name>
    <dbReference type="NCBI Taxonomy" id="555500"/>
    <lineage>
        <taxon>Bacteria</taxon>
        <taxon>Pseudomonadati</taxon>
        <taxon>Bacteroidota</taxon>
        <taxon>Flavobacteriia</taxon>
        <taxon>Flavobacteriales</taxon>
        <taxon>Flavobacteriaceae</taxon>
        <taxon>Galbibacter</taxon>
    </lineage>
</organism>
<dbReference type="Proteomes" id="UP000007364">
    <property type="component" value="Unassembled WGS sequence"/>
</dbReference>
<evidence type="ECO:0000313" key="1">
    <source>
        <dbReference type="EMBL" id="EKF54276.1"/>
    </source>
</evidence>
<reference evidence="1 2" key="1">
    <citation type="journal article" date="2012" name="J. Bacteriol.">
        <title>Genome Sequence of Galbibacter marinum Type Strain ck-I2-15.</title>
        <authorList>
            <person name="Lai Q."/>
            <person name="Li C."/>
            <person name="Shao Z."/>
        </authorList>
    </citation>
    <scope>NUCLEOTIDE SEQUENCE [LARGE SCALE GENOMIC DNA]</scope>
    <source>
        <strain evidence="2">ck-I2-15</strain>
    </source>
</reference>
<keyword evidence="2" id="KW-1185">Reference proteome</keyword>
<sequence>MALWEVNGIEKNIHFQSALFLVLLYQTKGKPSRYNKYMVFIRGRFNENFQGSFTLKKLPF</sequence>
<protein>
    <submittedName>
        <fullName evidence="1">Uncharacterized protein</fullName>
    </submittedName>
</protein>
<dbReference type="EMBL" id="AMSG01000026">
    <property type="protein sequence ID" value="EKF54276.1"/>
    <property type="molecule type" value="Genomic_DNA"/>
</dbReference>
<accession>K2Q0B8</accession>
<gene>
    <name evidence="1" type="ORF">I215_13313</name>
</gene>